<dbReference type="SMART" id="SM00228">
    <property type="entry name" value="PDZ"/>
    <property type="match status" value="2"/>
</dbReference>
<dbReference type="STRING" id="1121485.GCA_000426485_02029"/>
<evidence type="ECO:0000259" key="4">
    <source>
        <dbReference type="SMART" id="SM00228"/>
    </source>
</evidence>
<keyword evidence="3" id="KW-0732">Signal</keyword>
<dbReference type="InterPro" id="IPR025411">
    <property type="entry name" value="DUF4136"/>
</dbReference>
<comment type="subcellular location">
    <subcellularLocation>
        <location evidence="1">Cytoplasm</location>
    </subcellularLocation>
</comment>
<keyword evidence="2" id="KW-0963">Cytoplasm</keyword>
<evidence type="ECO:0000256" key="1">
    <source>
        <dbReference type="ARBA" id="ARBA00004496"/>
    </source>
</evidence>
<dbReference type="PANTHER" id="PTHR15963:SF5">
    <property type="entry name" value="SHORT SPINDLE 6, ISOFORM A"/>
    <property type="match status" value="1"/>
</dbReference>
<proteinExistence type="predicted"/>
<dbReference type="GO" id="GO:0005737">
    <property type="term" value="C:cytoplasm"/>
    <property type="evidence" value="ECO:0007669"/>
    <property type="project" value="UniProtKB-SubCell"/>
</dbReference>
<reference evidence="5 6" key="1">
    <citation type="submission" date="2019-03" db="EMBL/GenBank/DDBJ databases">
        <title>San Antonio Military Medical Center submission to MRSN (WRAIR), pending publication.</title>
        <authorList>
            <person name="Blyth D.M."/>
            <person name="Mccarthy S.L."/>
            <person name="Schall S.E."/>
            <person name="Stam J.A."/>
            <person name="Ong A.C."/>
            <person name="Mcgann P.T."/>
        </authorList>
    </citation>
    <scope>NUCLEOTIDE SEQUENCE [LARGE SCALE GENOMIC DNA]</scope>
    <source>
        <strain evidence="5 6">MRSN571793</strain>
    </source>
</reference>
<dbReference type="Pfam" id="PF17820">
    <property type="entry name" value="PDZ_6"/>
    <property type="match status" value="2"/>
</dbReference>
<dbReference type="OrthoDB" id="993996at2"/>
<organism evidence="5 6">
    <name type="scientific">Dysgonomonas capnocytophagoides</name>
    <dbReference type="NCBI Taxonomy" id="45254"/>
    <lineage>
        <taxon>Bacteria</taxon>
        <taxon>Pseudomonadati</taxon>
        <taxon>Bacteroidota</taxon>
        <taxon>Bacteroidia</taxon>
        <taxon>Bacteroidales</taxon>
        <taxon>Dysgonomonadaceae</taxon>
        <taxon>Dysgonomonas</taxon>
    </lineage>
</organism>
<feature type="signal peptide" evidence="3">
    <location>
        <begin position="1"/>
        <end position="20"/>
    </location>
</feature>
<dbReference type="Pfam" id="PF13590">
    <property type="entry name" value="DUF4136"/>
    <property type="match status" value="1"/>
</dbReference>
<feature type="domain" description="PDZ" evidence="4">
    <location>
        <begin position="29"/>
        <end position="104"/>
    </location>
</feature>
<evidence type="ECO:0000313" key="5">
    <source>
        <dbReference type="EMBL" id="TFD95045.1"/>
    </source>
</evidence>
<gene>
    <name evidence="5" type="ORF">E2605_14610</name>
</gene>
<dbReference type="Gene3D" id="3.30.160.670">
    <property type="match status" value="1"/>
</dbReference>
<keyword evidence="6" id="KW-1185">Reference proteome</keyword>
<evidence type="ECO:0000313" key="6">
    <source>
        <dbReference type="Proteomes" id="UP000297861"/>
    </source>
</evidence>
<evidence type="ECO:0000256" key="2">
    <source>
        <dbReference type="ARBA" id="ARBA00022490"/>
    </source>
</evidence>
<dbReference type="Gene3D" id="2.30.42.10">
    <property type="match status" value="2"/>
</dbReference>
<dbReference type="InterPro" id="IPR036034">
    <property type="entry name" value="PDZ_sf"/>
</dbReference>
<comment type="caution">
    <text evidence="5">The sequence shown here is derived from an EMBL/GenBank/DDBJ whole genome shotgun (WGS) entry which is preliminary data.</text>
</comment>
<accession>A0A4Y8L190</accession>
<dbReference type="AlphaFoldDB" id="A0A4Y8L190"/>
<feature type="domain" description="PDZ" evidence="4">
    <location>
        <begin position="322"/>
        <end position="392"/>
    </location>
</feature>
<evidence type="ECO:0000256" key="3">
    <source>
        <dbReference type="SAM" id="SignalP"/>
    </source>
</evidence>
<dbReference type="InterPro" id="IPR052122">
    <property type="entry name" value="Intracell_Traff_Signaling_Reg"/>
</dbReference>
<dbReference type="Proteomes" id="UP000297861">
    <property type="component" value="Unassembled WGS sequence"/>
</dbReference>
<dbReference type="InterPro" id="IPR041489">
    <property type="entry name" value="PDZ_6"/>
</dbReference>
<dbReference type="InterPro" id="IPR001478">
    <property type="entry name" value="PDZ"/>
</dbReference>
<protein>
    <submittedName>
        <fullName evidence="5">DUF4136 domain-containing protein</fullName>
    </submittedName>
</protein>
<feature type="chain" id="PRO_5021488734" evidence="3">
    <location>
        <begin position="21"/>
        <end position="477"/>
    </location>
</feature>
<dbReference type="RefSeq" id="WP_026625976.1">
    <property type="nucleotide sequence ID" value="NZ_AP028867.1"/>
</dbReference>
<dbReference type="SUPFAM" id="SSF50156">
    <property type="entry name" value="PDZ domain-like"/>
    <property type="match status" value="2"/>
</dbReference>
<dbReference type="EMBL" id="SOML01000009">
    <property type="protein sequence ID" value="TFD95045.1"/>
    <property type="molecule type" value="Genomic_DNA"/>
</dbReference>
<dbReference type="PANTHER" id="PTHR15963">
    <property type="entry name" value="GENERAL RECEPTOR FOR PHOSPHOINOSITIDES 1-ASSOCIATED SCAFFOLD PROTEIN-RELATED"/>
    <property type="match status" value="1"/>
</dbReference>
<name>A0A4Y8L190_9BACT</name>
<sequence length="477" mass="54746">MKKVSLILFLIALIVSGINAQPNRKYRDCGILFEVSNNPNWGYGEPVITYVQPFSSAYNAGLKRGDIIMEVNGSATYLRNSQTIAGWLTGGSERDMTLTIRNINTYFKEYKVEAETRVMNSISEFDLASMYSFYSIESTSDRSFTLPLKVNPNQNVDFSDYHTFDFINEGTSVPEIDHYINKIIEEALIDRGLTRSSNDPDIIVQSYYSYQPNVKYSSAGRIQNQKTWRFDPETRQMIQVPILSGDDVNAETKGQYVLELGIRFFDKKYISKDKMTQIWDCKATEYLTSDYDLSEYTRIHAPLMMMQYPYTTAKTSAKYLVNYKGFNYTGMNFDNKDLKTLASVDENSPAYKAGLRAGDVVEKINNVNFKYTKAEQENGYKRFIIESMKYRNPKTRFIDANGFPDCMIWSINKYAEVSDLFKKEPIYTPCFSYLYAFQKFVPSNSAKSVKVEVKSGNNTKDVQIIPELQTSVDIKAL</sequence>